<dbReference type="Proteomes" id="UP000001955">
    <property type="component" value="Chromosome"/>
</dbReference>
<dbReference type="InterPro" id="IPR023346">
    <property type="entry name" value="Lysozyme-like_dom_sf"/>
</dbReference>
<proteinExistence type="predicted"/>
<accession>I2B6X1</accession>
<dbReference type="EMBL" id="CP001560">
    <property type="protein sequence ID" value="AFJ46275.1"/>
    <property type="molecule type" value="Genomic_DNA"/>
</dbReference>
<gene>
    <name evidence="1" type="ordered locus">EBL_c11710</name>
</gene>
<evidence type="ECO:0000313" key="2">
    <source>
        <dbReference type="Proteomes" id="UP000001955"/>
    </source>
</evidence>
<sequence>MDCVANSESVSSVMSYAIKASCWFWRNNGGINKKYGAKGDINILIDNEKNNIELITLAVNGGRNGLAERQQYFDAIKKEWGLE</sequence>
<protein>
    <submittedName>
        <fullName evidence="1">Uncharacterized protein</fullName>
    </submittedName>
</protein>
<dbReference type="PATRIC" id="fig|630626.3.peg.1124"/>
<dbReference type="STRING" id="630626.EBL_c11710"/>
<dbReference type="SUPFAM" id="SSF53955">
    <property type="entry name" value="Lysozyme-like"/>
    <property type="match status" value="1"/>
</dbReference>
<dbReference type="AlphaFoldDB" id="I2B6X1"/>
<dbReference type="HOGENOM" id="CLU_2540729_0_0_6"/>
<keyword evidence="2" id="KW-1185">Reference proteome</keyword>
<dbReference type="KEGG" id="ebt:EBL_c11710"/>
<organism evidence="1 2">
    <name type="scientific">Shimwellia blattae (strain ATCC 29907 / DSM 4481 / JCM 1650 / NBRC 105725 / CDC 9005-74)</name>
    <name type="common">Escherichia blattae</name>
    <dbReference type="NCBI Taxonomy" id="630626"/>
    <lineage>
        <taxon>Bacteria</taxon>
        <taxon>Pseudomonadati</taxon>
        <taxon>Pseudomonadota</taxon>
        <taxon>Gammaproteobacteria</taxon>
        <taxon>Enterobacterales</taxon>
        <taxon>Enterobacteriaceae</taxon>
        <taxon>Shimwellia</taxon>
    </lineage>
</organism>
<evidence type="ECO:0000313" key="1">
    <source>
        <dbReference type="EMBL" id="AFJ46275.1"/>
    </source>
</evidence>
<name>I2B6X1_SHIBC</name>
<dbReference type="eggNOG" id="COG3179">
    <property type="taxonomic scope" value="Bacteria"/>
</dbReference>
<reference evidence="1 2" key="1">
    <citation type="journal article" date="2012" name="J. Bacteriol.">
        <title>Complete genome sequence of the B12-producing Shimwellia blattae strain DSM 4481, isolated from a cockroach.</title>
        <authorList>
            <person name="Brzuszkiewicz E."/>
            <person name="Waschkowitz T."/>
            <person name="Wiezer A."/>
            <person name="Daniel R."/>
        </authorList>
    </citation>
    <scope>NUCLEOTIDE SEQUENCE [LARGE SCALE GENOMIC DNA]</scope>
    <source>
        <strain evidence="2">ATCC 29907 / DSM 4481 / JCM 1650 / NBRC 105725 / CDC 9005-74</strain>
    </source>
</reference>
<dbReference type="Gene3D" id="1.10.530.10">
    <property type="match status" value="1"/>
</dbReference>